<dbReference type="Gene3D" id="3.40.50.300">
    <property type="entry name" value="P-loop containing nucleotide triphosphate hydrolases"/>
    <property type="match status" value="1"/>
</dbReference>
<keyword evidence="8 10" id="KW-0067">ATP-binding</keyword>
<dbReference type="Pfam" id="PF02223">
    <property type="entry name" value="Thymidylate_kin"/>
    <property type="match status" value="1"/>
</dbReference>
<feature type="domain" description="Thymidylate kinase-like" evidence="11">
    <location>
        <begin position="11"/>
        <end position="152"/>
    </location>
</feature>
<dbReference type="NCBIfam" id="TIGR00041">
    <property type="entry name" value="DTMP_kinase"/>
    <property type="match status" value="1"/>
</dbReference>
<comment type="catalytic activity">
    <reaction evidence="9 10">
        <text>dTMP + ATP = dTDP + ADP</text>
        <dbReference type="Rhea" id="RHEA:13517"/>
        <dbReference type="ChEBI" id="CHEBI:30616"/>
        <dbReference type="ChEBI" id="CHEBI:58369"/>
        <dbReference type="ChEBI" id="CHEBI:63528"/>
        <dbReference type="ChEBI" id="CHEBI:456216"/>
        <dbReference type="EC" id="2.7.4.9"/>
    </reaction>
</comment>
<reference evidence="12 13" key="1">
    <citation type="submission" date="2024-10" db="EMBL/GenBank/DDBJ databases">
        <title>The Natural Products Discovery Center: Release of the First 8490 Sequenced Strains for Exploring Actinobacteria Biosynthetic Diversity.</title>
        <authorList>
            <person name="Kalkreuter E."/>
            <person name="Kautsar S.A."/>
            <person name="Yang D."/>
            <person name="Bader C.D."/>
            <person name="Teijaro C.N."/>
            <person name="Fluegel L."/>
            <person name="Davis C.M."/>
            <person name="Simpson J.R."/>
            <person name="Lauterbach L."/>
            <person name="Steele A.D."/>
            <person name="Gui C."/>
            <person name="Meng S."/>
            <person name="Li G."/>
            <person name="Viehrig K."/>
            <person name="Ye F."/>
            <person name="Su P."/>
            <person name="Kiefer A.F."/>
            <person name="Nichols A."/>
            <person name="Cepeda A.J."/>
            <person name="Yan W."/>
            <person name="Fan B."/>
            <person name="Jiang Y."/>
            <person name="Adhikari A."/>
            <person name="Zheng C.-J."/>
            <person name="Schuster L."/>
            <person name="Cowan T.M."/>
            <person name="Smanski M.J."/>
            <person name="Chevrette M.G."/>
            <person name="De Carvalho L.P.S."/>
            <person name="Shen B."/>
        </authorList>
    </citation>
    <scope>NUCLEOTIDE SEQUENCE [LARGE SCALE GENOMIC DNA]</scope>
    <source>
        <strain evidence="12 13">NPDC000087</strain>
    </source>
</reference>
<protein>
    <recommendedName>
        <fullName evidence="3 10">Thymidylate kinase</fullName>
        <ecNumber evidence="2 10">2.7.4.9</ecNumber>
    </recommendedName>
    <alternativeName>
        <fullName evidence="10">dTMP kinase</fullName>
    </alternativeName>
</protein>
<comment type="caution">
    <text evidence="10">Lacks conserved residue(s) required for the propagation of feature annotation.</text>
</comment>
<dbReference type="EC" id="2.7.4.9" evidence="2 10"/>
<dbReference type="EMBL" id="JBIAZU010000003">
    <property type="protein sequence ID" value="MFF5291905.1"/>
    <property type="molecule type" value="Genomic_DNA"/>
</dbReference>
<dbReference type="HAMAP" id="MF_00165">
    <property type="entry name" value="Thymidylate_kinase"/>
    <property type="match status" value="1"/>
</dbReference>
<evidence type="ECO:0000256" key="3">
    <source>
        <dbReference type="ARBA" id="ARBA00017144"/>
    </source>
</evidence>
<gene>
    <name evidence="10 12" type="primary">tmk</name>
    <name evidence="12" type="ORF">ACFY35_20890</name>
</gene>
<evidence type="ECO:0000256" key="2">
    <source>
        <dbReference type="ARBA" id="ARBA00012980"/>
    </source>
</evidence>
<keyword evidence="7 10" id="KW-0418">Kinase</keyword>
<comment type="function">
    <text evidence="10">Phosphorylation of dTMP to form dTDP in both de novo and salvage pathways of dTTP synthesis.</text>
</comment>
<proteinExistence type="inferred from homology"/>
<evidence type="ECO:0000313" key="13">
    <source>
        <dbReference type="Proteomes" id="UP001602245"/>
    </source>
</evidence>
<comment type="caution">
    <text evidence="12">The sequence shown here is derived from an EMBL/GenBank/DDBJ whole genome shotgun (WGS) entry which is preliminary data.</text>
</comment>
<evidence type="ECO:0000313" key="12">
    <source>
        <dbReference type="EMBL" id="MFF5291905.1"/>
    </source>
</evidence>
<evidence type="ECO:0000256" key="9">
    <source>
        <dbReference type="ARBA" id="ARBA00048743"/>
    </source>
</evidence>
<name>A0ABW6WF24_9ACTN</name>
<dbReference type="SUPFAM" id="SSF52540">
    <property type="entry name" value="P-loop containing nucleoside triphosphate hydrolases"/>
    <property type="match status" value="1"/>
</dbReference>
<organism evidence="12 13">
    <name type="scientific">Paractinoplanes globisporus</name>
    <dbReference type="NCBI Taxonomy" id="113565"/>
    <lineage>
        <taxon>Bacteria</taxon>
        <taxon>Bacillati</taxon>
        <taxon>Actinomycetota</taxon>
        <taxon>Actinomycetes</taxon>
        <taxon>Micromonosporales</taxon>
        <taxon>Micromonosporaceae</taxon>
        <taxon>Paractinoplanes</taxon>
    </lineage>
</organism>
<dbReference type="InterPro" id="IPR018094">
    <property type="entry name" value="Thymidylate_kinase"/>
</dbReference>
<dbReference type="RefSeq" id="WP_020511767.1">
    <property type="nucleotide sequence ID" value="NZ_JBIAZU010000003.1"/>
</dbReference>
<evidence type="ECO:0000256" key="7">
    <source>
        <dbReference type="ARBA" id="ARBA00022777"/>
    </source>
</evidence>
<keyword evidence="13" id="KW-1185">Reference proteome</keyword>
<keyword evidence="4 10" id="KW-0808">Transferase</keyword>
<comment type="similarity">
    <text evidence="1 10">Belongs to the thymidylate kinase family.</text>
</comment>
<keyword evidence="5 10" id="KW-0545">Nucleotide biosynthesis</keyword>
<dbReference type="InterPro" id="IPR039430">
    <property type="entry name" value="Thymidylate_kin-like_dom"/>
</dbReference>
<evidence type="ECO:0000256" key="5">
    <source>
        <dbReference type="ARBA" id="ARBA00022727"/>
    </source>
</evidence>
<dbReference type="PANTHER" id="PTHR10344">
    <property type="entry name" value="THYMIDYLATE KINASE"/>
    <property type="match status" value="1"/>
</dbReference>
<evidence type="ECO:0000256" key="1">
    <source>
        <dbReference type="ARBA" id="ARBA00009776"/>
    </source>
</evidence>
<dbReference type="CDD" id="cd01672">
    <property type="entry name" value="TMPK"/>
    <property type="match status" value="1"/>
</dbReference>
<keyword evidence="6 10" id="KW-0547">Nucleotide-binding</keyword>
<dbReference type="Proteomes" id="UP001602245">
    <property type="component" value="Unassembled WGS sequence"/>
</dbReference>
<sequence length="201" mass="21815">MTTGCGRFIVIDGPSGVGKSTVVNLLGKLLASPDHEVVATAEPSTGPVGELARAGTHAYHGLALACLVTADRYHHLATQIRPALAAGRTVVCDRYLPTSLILQYRDGVPTELIWQLNADANKPDLTFLLVGDDTLCRQRATQRGTYSRFHEELIGEADAYRRLVPGLRDHGYRSHLHNIGLASAAEVAGVLRDIIVRELTW</sequence>
<evidence type="ECO:0000256" key="10">
    <source>
        <dbReference type="HAMAP-Rule" id="MF_00165"/>
    </source>
</evidence>
<accession>A0ABW6WF24</accession>
<dbReference type="InterPro" id="IPR027417">
    <property type="entry name" value="P-loop_NTPase"/>
</dbReference>
<evidence type="ECO:0000256" key="6">
    <source>
        <dbReference type="ARBA" id="ARBA00022741"/>
    </source>
</evidence>
<evidence type="ECO:0000259" key="11">
    <source>
        <dbReference type="Pfam" id="PF02223"/>
    </source>
</evidence>
<evidence type="ECO:0000256" key="4">
    <source>
        <dbReference type="ARBA" id="ARBA00022679"/>
    </source>
</evidence>
<dbReference type="GO" id="GO:0004798">
    <property type="term" value="F:dTMP kinase activity"/>
    <property type="evidence" value="ECO:0007669"/>
    <property type="project" value="UniProtKB-EC"/>
</dbReference>
<evidence type="ECO:0000256" key="8">
    <source>
        <dbReference type="ARBA" id="ARBA00022840"/>
    </source>
</evidence>
<dbReference type="PANTHER" id="PTHR10344:SF4">
    <property type="entry name" value="UMP-CMP KINASE 2, MITOCHONDRIAL"/>
    <property type="match status" value="1"/>
</dbReference>